<evidence type="ECO:0000256" key="4">
    <source>
        <dbReference type="ARBA" id="ARBA00022450"/>
    </source>
</evidence>
<dbReference type="PROSITE" id="PS00012">
    <property type="entry name" value="PHOSPHOPANTETHEINE"/>
    <property type="match status" value="1"/>
</dbReference>
<keyword evidence="8" id="KW-0808">Transferase</keyword>
<evidence type="ECO:0000313" key="24">
    <source>
        <dbReference type="Proteomes" id="UP000092460"/>
    </source>
</evidence>
<keyword evidence="10" id="KW-0545">Nucleotide biosynthesis</keyword>
<keyword evidence="14" id="KW-0067">ATP-binding</keyword>
<dbReference type="GO" id="GO:0016829">
    <property type="term" value="F:lyase activity"/>
    <property type="evidence" value="ECO:0007669"/>
    <property type="project" value="UniProtKB-KW"/>
</dbReference>
<evidence type="ECO:0000256" key="9">
    <source>
        <dbReference type="ARBA" id="ARBA00022692"/>
    </source>
</evidence>
<dbReference type="SUPFAM" id="SSF47336">
    <property type="entry name" value="ACP-like"/>
    <property type="match status" value="1"/>
</dbReference>
<evidence type="ECO:0000256" key="8">
    <source>
        <dbReference type="ARBA" id="ARBA00022679"/>
    </source>
</evidence>
<dbReference type="EMBL" id="JXJN01025711">
    <property type="status" value="NOT_ANNOTATED_CDS"/>
    <property type="molecule type" value="Genomic_DNA"/>
</dbReference>
<dbReference type="GO" id="GO:0006633">
    <property type="term" value="P:fatty acid biosynthetic process"/>
    <property type="evidence" value="ECO:0007669"/>
    <property type="project" value="UniProtKB-KW"/>
</dbReference>
<keyword evidence="12" id="KW-0418">Kinase</keyword>
<dbReference type="NCBIfam" id="TIGR00517">
    <property type="entry name" value="acyl_carrier"/>
    <property type="match status" value="1"/>
</dbReference>
<proteinExistence type="inferred from homology"/>
<dbReference type="Gene3D" id="1.10.1200.10">
    <property type="entry name" value="ACP-like"/>
    <property type="match status" value="1"/>
</dbReference>
<evidence type="ECO:0000256" key="18">
    <source>
        <dbReference type="ARBA" id="ARBA00023160"/>
    </source>
</evidence>
<dbReference type="InterPro" id="IPR006162">
    <property type="entry name" value="Ppantetheine_attach_site"/>
</dbReference>
<dbReference type="InterPro" id="IPR027417">
    <property type="entry name" value="P-loop_NTPase"/>
</dbReference>
<keyword evidence="13" id="KW-0276">Fatty acid metabolism</keyword>
<dbReference type="CDD" id="cd01672">
    <property type="entry name" value="TMPK"/>
    <property type="match status" value="1"/>
</dbReference>
<evidence type="ECO:0000256" key="2">
    <source>
        <dbReference type="ARBA" id="ARBA00012980"/>
    </source>
</evidence>
<keyword evidence="6" id="KW-0444">Lipid biosynthesis</keyword>
<dbReference type="STRING" id="67801.A0A1B0C4W8"/>
<dbReference type="SUPFAM" id="SSF52540">
    <property type="entry name" value="P-loop containing nucleoside triphosphate hydrolases"/>
    <property type="match status" value="1"/>
</dbReference>
<dbReference type="NCBIfam" id="NF002149">
    <property type="entry name" value="PRK00982.1-3"/>
    <property type="match status" value="1"/>
</dbReference>
<evidence type="ECO:0000259" key="22">
    <source>
        <dbReference type="PROSITE" id="PS50075"/>
    </source>
</evidence>
<evidence type="ECO:0000313" key="23">
    <source>
        <dbReference type="EnsemblMetazoa" id="GPPI049253-PA"/>
    </source>
</evidence>
<keyword evidence="5" id="KW-1003">Cell membrane</keyword>
<dbReference type="Gene3D" id="3.30.160.60">
    <property type="entry name" value="Classic Zinc Finger"/>
    <property type="match status" value="2"/>
</dbReference>
<dbReference type="InterPro" id="IPR018095">
    <property type="entry name" value="Thymidylate_kin_CS"/>
</dbReference>
<keyword evidence="4" id="KW-0596">Phosphopantetheine</keyword>
<keyword evidence="17" id="KW-0472">Membrane</keyword>
<dbReference type="EC" id="2.7.4.9" evidence="2"/>
<dbReference type="NCBIfam" id="NF002150">
    <property type="entry name" value="PRK00982.1-4"/>
    <property type="match status" value="1"/>
</dbReference>
<evidence type="ECO:0000256" key="13">
    <source>
        <dbReference type="ARBA" id="ARBA00022832"/>
    </source>
</evidence>
<reference evidence="24" key="1">
    <citation type="submission" date="2015-01" db="EMBL/GenBank/DDBJ databases">
        <authorList>
            <person name="Aksoy S."/>
            <person name="Warren W."/>
            <person name="Wilson R.K."/>
        </authorList>
    </citation>
    <scope>NUCLEOTIDE SEQUENCE [LARGE SCALE GENOMIC DNA]</scope>
    <source>
        <strain evidence="24">IAEA</strain>
    </source>
</reference>
<dbReference type="NCBIfam" id="NF002151">
    <property type="entry name" value="PRK00982.1-5"/>
    <property type="match status" value="1"/>
</dbReference>
<dbReference type="PROSITE" id="PS01331">
    <property type="entry name" value="THYMIDYLATE_KINASE"/>
    <property type="match status" value="1"/>
</dbReference>
<protein>
    <recommendedName>
        <fullName evidence="3">Acyl carrier protein, mitochondrial</fullName>
        <ecNumber evidence="2">2.7.4.9</ecNumber>
    </recommendedName>
    <alternativeName>
        <fullName evidence="21">NADH-ubiquinone oxidoreductase 9.6 kDa subunit</fullName>
    </alternativeName>
</protein>
<evidence type="ECO:0000256" key="12">
    <source>
        <dbReference type="ARBA" id="ARBA00022777"/>
    </source>
</evidence>
<comment type="similarity">
    <text evidence="1">Belongs to the acyl carrier protein (ACP) family.</text>
</comment>
<evidence type="ECO:0000256" key="3">
    <source>
        <dbReference type="ARBA" id="ARBA00016128"/>
    </source>
</evidence>
<dbReference type="EnsemblMetazoa" id="GPPI049253-RA">
    <property type="protein sequence ID" value="GPPI049253-PA"/>
    <property type="gene ID" value="GPPI049253"/>
</dbReference>
<dbReference type="HAMAP" id="MF_02065">
    <property type="entry name" value="MltG"/>
    <property type="match status" value="1"/>
</dbReference>
<keyword evidence="7" id="KW-0597">Phosphoprotein</keyword>
<evidence type="ECO:0000256" key="21">
    <source>
        <dbReference type="ARBA" id="ARBA00030339"/>
    </source>
</evidence>
<dbReference type="AlphaFoldDB" id="A0A1B0C4W8"/>
<keyword evidence="18" id="KW-0275">Fatty acid biosynthesis</keyword>
<dbReference type="PROSITE" id="PS50075">
    <property type="entry name" value="CARRIER"/>
    <property type="match status" value="1"/>
</dbReference>
<keyword evidence="16" id="KW-0443">Lipid metabolism</keyword>
<accession>A0A1B0C4W8</accession>
<evidence type="ECO:0000256" key="5">
    <source>
        <dbReference type="ARBA" id="ARBA00022475"/>
    </source>
</evidence>
<keyword evidence="20" id="KW-0961">Cell wall biogenesis/degradation</keyword>
<dbReference type="PANTHER" id="PTHR30518:SF2">
    <property type="entry name" value="ENDOLYTIC MUREIN TRANSGLYCOSYLASE"/>
    <property type="match status" value="1"/>
</dbReference>
<reference evidence="23" key="2">
    <citation type="submission" date="2020-05" db="UniProtKB">
        <authorList>
            <consortium name="EnsemblMetazoa"/>
        </authorList>
    </citation>
    <scope>IDENTIFICATION</scope>
    <source>
        <strain evidence="23">IAEA</strain>
    </source>
</reference>
<dbReference type="GO" id="GO:0006233">
    <property type="term" value="P:dTDP biosynthetic process"/>
    <property type="evidence" value="ECO:0007669"/>
    <property type="project" value="InterPro"/>
</dbReference>
<dbReference type="HAMAP" id="MF_01217">
    <property type="entry name" value="Acyl_carrier"/>
    <property type="match status" value="1"/>
</dbReference>
<sequence>MSTIEESVKSIIAEQLGVKKEEVINSASFVDDLGADSLDTVELVMALEEEFDTEIPDEEAEKITTVQAAIDFIKEIKINPNLKNIKAGTYALHPGMNIKDALNIFVIGKEKQFSIQFIEGSTLKDCLNILKNSPELQQDIDMNNLNNLSKQLGDKSEILLEGSLYPDKYLHTKNTKVSEILKRAKQNMTNILKEIWETRDKNLPYESPQSLLVMASIIEKESALKYERFRISSVFVNRLKNKMKLQSDPTVEYGVKLLQPNKKITYKDFKISTPYNTYIIYGLPKTAISMPSLESIQAAAHPEKSDYFYFVSTGNGDHIFSQDFDSHKQAFIVIEGLEGSGKTNAISKIVHILNQQGIKNIIFTREPGGTPLAEALRTLIKEGVGYEQITDHAELLMIYAARIQLVERIIKPALSQGSWVVGDRHDLSSLAYQGGGRCINEKLLKNLRDSFLGNFYPDFTLYLDIPPIMGLARIRARAIVRAQIREKINKIKRTHSHDIKNELDRIEIEPISFFDRTRKRYQELAEKYENIVTIDASQSLEKVNLEIKEKLLHWLKIKN</sequence>
<dbReference type="FunFam" id="1.10.1200.10:FF:000001">
    <property type="entry name" value="Acyl carrier protein"/>
    <property type="match status" value="1"/>
</dbReference>
<dbReference type="HAMAP" id="MF_00165">
    <property type="entry name" value="Thymidylate_kinase"/>
    <property type="match status" value="1"/>
</dbReference>
<evidence type="ECO:0000256" key="1">
    <source>
        <dbReference type="ARBA" id="ARBA00010930"/>
    </source>
</evidence>
<dbReference type="GO" id="GO:0071555">
    <property type="term" value="P:cell wall organization"/>
    <property type="evidence" value="ECO:0007669"/>
    <property type="project" value="UniProtKB-KW"/>
</dbReference>
<dbReference type="PANTHER" id="PTHR30518">
    <property type="entry name" value="ENDOLYTIC MUREIN TRANSGLYCOSYLASE"/>
    <property type="match status" value="1"/>
</dbReference>
<keyword evidence="9" id="KW-0812">Transmembrane</keyword>
<dbReference type="GO" id="GO:0004798">
    <property type="term" value="F:dTMP kinase activity"/>
    <property type="evidence" value="ECO:0007669"/>
    <property type="project" value="InterPro"/>
</dbReference>
<keyword evidence="11" id="KW-0547">Nucleotide-binding</keyword>
<dbReference type="InterPro" id="IPR009081">
    <property type="entry name" value="PP-bd_ACP"/>
</dbReference>
<dbReference type="InterPro" id="IPR003770">
    <property type="entry name" value="MLTG-like"/>
</dbReference>
<evidence type="ECO:0000256" key="14">
    <source>
        <dbReference type="ARBA" id="ARBA00022840"/>
    </source>
</evidence>
<dbReference type="Gene3D" id="3.40.50.300">
    <property type="entry name" value="P-loop containing nucleotide triphosphate hydrolases"/>
    <property type="match status" value="1"/>
</dbReference>
<dbReference type="InterPro" id="IPR039430">
    <property type="entry name" value="Thymidylate_kin-like_dom"/>
</dbReference>
<dbReference type="InterPro" id="IPR018094">
    <property type="entry name" value="Thymidylate_kinase"/>
</dbReference>
<keyword evidence="15" id="KW-1133">Transmembrane helix</keyword>
<keyword evidence="19" id="KW-0456">Lyase</keyword>
<dbReference type="Pfam" id="PF02618">
    <property type="entry name" value="YceG"/>
    <property type="match status" value="1"/>
</dbReference>
<evidence type="ECO:0000256" key="7">
    <source>
        <dbReference type="ARBA" id="ARBA00022553"/>
    </source>
</evidence>
<evidence type="ECO:0000256" key="6">
    <source>
        <dbReference type="ARBA" id="ARBA00022516"/>
    </source>
</evidence>
<organism evidence="23 24">
    <name type="scientific">Glossina palpalis gambiensis</name>
    <dbReference type="NCBI Taxonomy" id="67801"/>
    <lineage>
        <taxon>Eukaryota</taxon>
        <taxon>Metazoa</taxon>
        <taxon>Ecdysozoa</taxon>
        <taxon>Arthropoda</taxon>
        <taxon>Hexapoda</taxon>
        <taxon>Insecta</taxon>
        <taxon>Pterygota</taxon>
        <taxon>Neoptera</taxon>
        <taxon>Endopterygota</taxon>
        <taxon>Diptera</taxon>
        <taxon>Brachycera</taxon>
        <taxon>Muscomorpha</taxon>
        <taxon>Hippoboscoidea</taxon>
        <taxon>Glossinidae</taxon>
        <taxon>Glossina</taxon>
    </lineage>
</organism>
<evidence type="ECO:0000256" key="16">
    <source>
        <dbReference type="ARBA" id="ARBA00023098"/>
    </source>
</evidence>
<dbReference type="EMBL" id="JXJN01025710">
    <property type="status" value="NOT_ANNOTATED_CDS"/>
    <property type="molecule type" value="Genomic_DNA"/>
</dbReference>
<dbReference type="GO" id="GO:0005524">
    <property type="term" value="F:ATP binding"/>
    <property type="evidence" value="ECO:0007669"/>
    <property type="project" value="UniProtKB-KW"/>
</dbReference>
<dbReference type="InterPro" id="IPR036736">
    <property type="entry name" value="ACP-like_sf"/>
</dbReference>
<evidence type="ECO:0000256" key="17">
    <source>
        <dbReference type="ARBA" id="ARBA00023136"/>
    </source>
</evidence>
<dbReference type="NCBIfam" id="TIGR00247">
    <property type="entry name" value="endolytic transglycosylase MltG"/>
    <property type="match status" value="1"/>
</dbReference>
<dbReference type="Proteomes" id="UP000092460">
    <property type="component" value="Unassembled WGS sequence"/>
</dbReference>
<dbReference type="NCBIfam" id="NF002148">
    <property type="entry name" value="PRK00982.1-2"/>
    <property type="match status" value="1"/>
</dbReference>
<dbReference type="CDD" id="cd08010">
    <property type="entry name" value="MltG_like"/>
    <property type="match status" value="1"/>
</dbReference>
<evidence type="ECO:0000256" key="15">
    <source>
        <dbReference type="ARBA" id="ARBA00022989"/>
    </source>
</evidence>
<dbReference type="InterPro" id="IPR003231">
    <property type="entry name" value="ACP"/>
</dbReference>
<feature type="domain" description="Carrier" evidence="22">
    <location>
        <begin position="2"/>
        <end position="77"/>
    </location>
</feature>
<evidence type="ECO:0000256" key="19">
    <source>
        <dbReference type="ARBA" id="ARBA00023239"/>
    </source>
</evidence>
<keyword evidence="24" id="KW-1185">Reference proteome</keyword>
<evidence type="ECO:0000256" key="11">
    <source>
        <dbReference type="ARBA" id="ARBA00022741"/>
    </source>
</evidence>
<dbReference type="VEuPathDB" id="VectorBase:GPPI049253"/>
<evidence type="ECO:0000256" key="10">
    <source>
        <dbReference type="ARBA" id="ARBA00022727"/>
    </source>
</evidence>
<evidence type="ECO:0000256" key="20">
    <source>
        <dbReference type="ARBA" id="ARBA00023316"/>
    </source>
</evidence>
<name>A0A1B0C4W8_9MUSC</name>
<dbReference type="NCBIfam" id="TIGR00041">
    <property type="entry name" value="DTMP_kinase"/>
    <property type="match status" value="1"/>
</dbReference>
<dbReference type="Pfam" id="PF02223">
    <property type="entry name" value="Thymidylate_kin"/>
    <property type="match status" value="1"/>
</dbReference>